<evidence type="ECO:0000256" key="5">
    <source>
        <dbReference type="ARBA" id="ARBA00022723"/>
    </source>
</evidence>
<keyword evidence="13" id="KW-1185">Reference proteome</keyword>
<dbReference type="GO" id="GO:0009055">
    <property type="term" value="F:electron transfer activity"/>
    <property type="evidence" value="ECO:0007669"/>
    <property type="project" value="InterPro"/>
</dbReference>
<keyword evidence="5 9" id="KW-0479">Metal-binding</keyword>
<dbReference type="EMBL" id="VOQR01000001">
    <property type="protein sequence ID" value="TXC69824.1"/>
    <property type="molecule type" value="Genomic_DNA"/>
</dbReference>
<keyword evidence="7 9" id="KW-0408">Iron</keyword>
<accession>A0A5C6UAS5</accession>
<keyword evidence="4 10" id="KW-0812">Transmembrane</keyword>
<dbReference type="AlphaFoldDB" id="A0A5C6UAS5"/>
<proteinExistence type="predicted"/>
<keyword evidence="6 10" id="KW-1133">Transmembrane helix</keyword>
<gene>
    <name evidence="12" type="ORF">FSB78_01760</name>
</gene>
<dbReference type="GO" id="GO:0020037">
    <property type="term" value="F:heme binding"/>
    <property type="evidence" value="ECO:0007669"/>
    <property type="project" value="InterPro"/>
</dbReference>
<evidence type="ECO:0000256" key="8">
    <source>
        <dbReference type="ARBA" id="ARBA00023136"/>
    </source>
</evidence>
<dbReference type="InterPro" id="IPR036909">
    <property type="entry name" value="Cyt_c-like_dom_sf"/>
</dbReference>
<evidence type="ECO:0000256" key="10">
    <source>
        <dbReference type="SAM" id="Phobius"/>
    </source>
</evidence>
<evidence type="ECO:0000259" key="11">
    <source>
        <dbReference type="PROSITE" id="PS51007"/>
    </source>
</evidence>
<dbReference type="GO" id="GO:0046872">
    <property type="term" value="F:metal ion binding"/>
    <property type="evidence" value="ECO:0007669"/>
    <property type="project" value="UniProtKB-KW"/>
</dbReference>
<reference evidence="12 13" key="1">
    <citation type="journal article" date="2013" name="Antonie Van Leeuwenhoek">
        <title>Sphingomonas ginsenosidivorax sp. nov., with the ability to transform ginsenosides.</title>
        <authorList>
            <person name="Jin X.F."/>
            <person name="Kim J.K."/>
            <person name="Liu Q.M."/>
            <person name="Kang M.S."/>
            <person name="He D."/>
            <person name="Jin F.X."/>
            <person name="Kim S.C."/>
            <person name="Im W.T."/>
        </authorList>
    </citation>
    <scope>NUCLEOTIDE SEQUENCE [LARGE SCALE GENOMIC DNA]</scope>
    <source>
        <strain evidence="12 13">KHI67</strain>
    </source>
</reference>
<evidence type="ECO:0000256" key="2">
    <source>
        <dbReference type="ARBA" id="ARBA00016165"/>
    </source>
</evidence>
<dbReference type="PROSITE" id="PS51007">
    <property type="entry name" value="CYTC"/>
    <property type="match status" value="1"/>
</dbReference>
<dbReference type="PRINTS" id="PR00603">
    <property type="entry name" value="CYTOCHROMEC1"/>
</dbReference>
<evidence type="ECO:0000256" key="7">
    <source>
        <dbReference type="ARBA" id="ARBA00023004"/>
    </source>
</evidence>
<evidence type="ECO:0000256" key="9">
    <source>
        <dbReference type="PIRSR" id="PIRSR602326-1"/>
    </source>
</evidence>
<dbReference type="Gene3D" id="1.10.760.10">
    <property type="entry name" value="Cytochrome c-like domain"/>
    <property type="match status" value="1"/>
</dbReference>
<dbReference type="PANTHER" id="PTHR10266:SF3">
    <property type="entry name" value="CYTOCHROME C1, HEME PROTEIN, MITOCHONDRIAL"/>
    <property type="match status" value="1"/>
</dbReference>
<evidence type="ECO:0000256" key="4">
    <source>
        <dbReference type="ARBA" id="ARBA00022692"/>
    </source>
</evidence>
<feature type="binding site" description="covalent" evidence="9">
    <location>
        <position position="78"/>
    </location>
    <ligand>
        <name>heme c</name>
        <dbReference type="ChEBI" id="CHEBI:61717"/>
    </ligand>
</feature>
<feature type="binding site" description="covalent" evidence="9">
    <location>
        <position position="207"/>
    </location>
    <ligand>
        <name>heme c</name>
        <dbReference type="ChEBI" id="CHEBI:61717"/>
    </ligand>
</feature>
<feature type="domain" description="Cytochrome c" evidence="11">
    <location>
        <begin position="62"/>
        <end position="171"/>
    </location>
</feature>
<sequence>MVRLIASLVGAAFVLVLGIALFGSVSGAITDPVAPTAESVYHLHPKELELASNGVFGKFDRRQVQRGFQVYKEVCSACHSLRLVAFRDLQKIGYSEPEVKAIANQWVIEQPTINPETGEAATRKNIPSDHFPSPFANEVAARAANNNALPPDLSLITKAREEGTAYVHSLLTGYRAQSPAMLKAFPDAKTPEGLHYNPYFANLNIAMPPPLTSDGQVTYADGTKASVEQMSADVSAFLTWTAEPNLEARHAAGFASILFILIFCGLAWGAYRNVWRDVKH</sequence>
<dbReference type="Gene3D" id="1.20.5.100">
    <property type="entry name" value="Cytochrome c1, transmembrane anchor, C-terminal"/>
    <property type="match status" value="1"/>
</dbReference>
<feature type="binding site" description="covalent" evidence="9">
    <location>
        <position position="79"/>
    </location>
    <ligand>
        <name>heme c</name>
        <dbReference type="ChEBI" id="CHEBI:61717"/>
    </ligand>
</feature>
<evidence type="ECO:0000256" key="3">
    <source>
        <dbReference type="ARBA" id="ARBA00022617"/>
    </source>
</evidence>
<comment type="subcellular location">
    <subcellularLocation>
        <location evidence="1">Membrane</location>
    </subcellularLocation>
</comment>
<dbReference type="InterPro" id="IPR002326">
    <property type="entry name" value="Cyt_c1"/>
</dbReference>
<dbReference type="SUPFAM" id="SSF46626">
    <property type="entry name" value="Cytochrome c"/>
    <property type="match status" value="1"/>
</dbReference>
<evidence type="ECO:0000313" key="12">
    <source>
        <dbReference type="EMBL" id="TXC69824.1"/>
    </source>
</evidence>
<evidence type="ECO:0000313" key="13">
    <source>
        <dbReference type="Proteomes" id="UP000321250"/>
    </source>
</evidence>
<dbReference type="OrthoDB" id="9808471at2"/>
<evidence type="ECO:0000256" key="1">
    <source>
        <dbReference type="ARBA" id="ARBA00004370"/>
    </source>
</evidence>
<feature type="transmembrane region" description="Helical" evidence="10">
    <location>
        <begin position="251"/>
        <end position="271"/>
    </location>
</feature>
<dbReference type="Pfam" id="PF02167">
    <property type="entry name" value="Cytochrom_C1"/>
    <property type="match status" value="1"/>
</dbReference>
<dbReference type="RefSeq" id="WP_147079450.1">
    <property type="nucleotide sequence ID" value="NZ_VOQR01000001.1"/>
</dbReference>
<comment type="caution">
    <text evidence="12">The sequence shown here is derived from an EMBL/GenBank/DDBJ whole genome shotgun (WGS) entry which is preliminary data.</text>
</comment>
<organism evidence="12 13">
    <name type="scientific">Sphingomonas ginsenosidivorax</name>
    <dbReference type="NCBI Taxonomy" id="862135"/>
    <lineage>
        <taxon>Bacteria</taxon>
        <taxon>Pseudomonadati</taxon>
        <taxon>Pseudomonadota</taxon>
        <taxon>Alphaproteobacteria</taxon>
        <taxon>Sphingomonadales</taxon>
        <taxon>Sphingomonadaceae</taxon>
        <taxon>Sphingomonas</taxon>
    </lineage>
</organism>
<dbReference type="Proteomes" id="UP000321250">
    <property type="component" value="Unassembled WGS sequence"/>
</dbReference>
<name>A0A5C6UAS5_9SPHN</name>
<keyword evidence="8 10" id="KW-0472">Membrane</keyword>
<feature type="binding site" description="covalent" evidence="9">
    <location>
        <position position="75"/>
    </location>
    <ligand>
        <name>heme c</name>
        <dbReference type="ChEBI" id="CHEBI:61717"/>
    </ligand>
</feature>
<evidence type="ECO:0000256" key="6">
    <source>
        <dbReference type="ARBA" id="ARBA00022989"/>
    </source>
</evidence>
<comment type="cofactor">
    <cofactor evidence="9">
        <name>heme c</name>
        <dbReference type="ChEBI" id="CHEBI:61717"/>
    </cofactor>
    <text evidence="9">Binds 1 heme c group covalently per subunit.</text>
</comment>
<protein>
    <recommendedName>
        <fullName evidence="2">Cytochrome c1</fullName>
    </recommendedName>
</protein>
<dbReference type="InterPro" id="IPR009056">
    <property type="entry name" value="Cyt_c-like_dom"/>
</dbReference>
<keyword evidence="3 9" id="KW-0349">Heme</keyword>
<dbReference type="PANTHER" id="PTHR10266">
    <property type="entry name" value="CYTOCHROME C1"/>
    <property type="match status" value="1"/>
</dbReference>
<dbReference type="GO" id="GO:0016020">
    <property type="term" value="C:membrane"/>
    <property type="evidence" value="ECO:0007669"/>
    <property type="project" value="UniProtKB-SubCell"/>
</dbReference>